<dbReference type="Gene3D" id="3.40.30.10">
    <property type="entry name" value="Glutaredoxin"/>
    <property type="match status" value="1"/>
</dbReference>
<gene>
    <name evidence="2" type="ORF">G7Y89_g15216</name>
</gene>
<evidence type="ECO:0000313" key="3">
    <source>
        <dbReference type="Proteomes" id="UP000566819"/>
    </source>
</evidence>
<dbReference type="AlphaFoldDB" id="A0A8H4QSS2"/>
<keyword evidence="3" id="KW-1185">Reference proteome</keyword>
<dbReference type="Gene3D" id="1.20.1050.10">
    <property type="match status" value="1"/>
</dbReference>
<reference evidence="2 3" key="1">
    <citation type="submission" date="2020-03" db="EMBL/GenBank/DDBJ databases">
        <title>Draft Genome Sequence of Cudoniella acicularis.</title>
        <authorList>
            <person name="Buettner E."/>
            <person name="Kellner H."/>
        </authorList>
    </citation>
    <scope>NUCLEOTIDE SEQUENCE [LARGE SCALE GENOMIC DNA]</scope>
    <source>
        <strain evidence="2 3">DSM 108380</strain>
    </source>
</reference>
<dbReference type="InterPro" id="IPR010730">
    <property type="entry name" value="HET"/>
</dbReference>
<dbReference type="Pfam" id="PF26639">
    <property type="entry name" value="Het-6_barrel"/>
    <property type="match status" value="1"/>
</dbReference>
<dbReference type="InterPro" id="IPR010987">
    <property type="entry name" value="Glutathione-S-Trfase_C-like"/>
</dbReference>
<dbReference type="Pfam" id="PF06985">
    <property type="entry name" value="HET"/>
    <property type="match status" value="1"/>
</dbReference>
<proteinExistence type="predicted"/>
<dbReference type="EMBL" id="JAAMPI010002265">
    <property type="protein sequence ID" value="KAF4616191.1"/>
    <property type="molecule type" value="Genomic_DNA"/>
</dbReference>
<dbReference type="Pfam" id="PF13410">
    <property type="entry name" value="GST_C_2"/>
    <property type="match status" value="1"/>
</dbReference>
<dbReference type="PROSITE" id="PS50405">
    <property type="entry name" value="GST_CTER"/>
    <property type="match status" value="1"/>
</dbReference>
<organism evidence="2 3">
    <name type="scientific">Cudoniella acicularis</name>
    <dbReference type="NCBI Taxonomy" id="354080"/>
    <lineage>
        <taxon>Eukaryota</taxon>
        <taxon>Fungi</taxon>
        <taxon>Dikarya</taxon>
        <taxon>Ascomycota</taxon>
        <taxon>Pezizomycotina</taxon>
        <taxon>Leotiomycetes</taxon>
        <taxon>Helotiales</taxon>
        <taxon>Tricladiaceae</taxon>
        <taxon>Cudoniella</taxon>
    </lineage>
</organism>
<evidence type="ECO:0000313" key="2">
    <source>
        <dbReference type="EMBL" id="KAF4616191.1"/>
    </source>
</evidence>
<accession>A0A8H4QSS2</accession>
<name>A0A8H4QSS2_9HELO</name>
<dbReference type="SUPFAM" id="SSF47616">
    <property type="entry name" value="GST C-terminal domain-like"/>
    <property type="match status" value="1"/>
</dbReference>
<sequence length="910" mass="104395">MATEGPKFADKDGHFRRQASQFRNHVSADPNAEFPAEKGRYVLYLNLTGARAHRTNIVRSLKGLEDVIQLVIMGYKLDRTIGWTYDATQPDSHSAPCDPLYGFTNHSQLYFKADPNYTGRFTVPVLWDKKRETIVSNESADIIRMFYTAFDTFIPPHLREENKPLLPASKLDEINTFNEWVYDGINNGVYKVGFATTQEAYDSNIHILFSSLDRLEKHLQTNKTKFLFGNHVTEADVRTYTTIVRYDYPAIHKWLRTLYWDEGEETNGDDQMTEAQEQTRFVEKVCPRCKSLRREQAFPSTPFKDHLDKIYTPLNSAGKEIRLLKIASGLEDEPLNCSLEPVSLNDARYTALSYCWGDANDRVDITVNEQNISVTRNLENSLRHMRNVDQGTVVWADAICINQQDTAEKNVQVGAMGDIYSKAEDVWIWLGEAKDNSDAAMNYIRNIRTVNFDDPKYAPDGFIWKGIELLWNRPWFERLWVVQEVLLARKATFNCGRQSVDLDCFVFLKEVHMKYRRIAEPRLGPMQHGLSSPLSLVFWDWCRLKDLQSQGGISLFQMITSTGKAKCFSPVDKVYGLLSVCPELERRIIKVDYDVCIRCLLIWIAGYMLLRHEAISPLTVLQTHQSDKLQCLPSWVPDYTKDDDEGHLMFPPSECCRRFKAGADNAAWTALGFPPLGALGLDGRANGEDSLNSLRICYEDSRTLDTLVVPGFIIDTIRAVHPTPWVEFYRGPDHEEDAHVKALRKNTFIAACKEWEYSVRNDLPGECNPYQGPSGRSEAFWRTLITDHYPKDPPERPVGNDFAGRFEGWMGRGERFHEEPYIRPYSDTAIVSCLYRSFATTQKGYLALVPRKATPGQLVCVLRGGNVPFILNCREDEYFELVGEAYVHGIMDGEFVRDARKEDLKEFRIR</sequence>
<dbReference type="SUPFAM" id="SSF52833">
    <property type="entry name" value="Thioredoxin-like"/>
    <property type="match status" value="1"/>
</dbReference>
<dbReference type="InterPro" id="IPR004045">
    <property type="entry name" value="Glutathione_S-Trfase_N"/>
</dbReference>
<dbReference type="InterPro" id="IPR036282">
    <property type="entry name" value="Glutathione-S-Trfase_C_sf"/>
</dbReference>
<dbReference type="Proteomes" id="UP000566819">
    <property type="component" value="Unassembled WGS sequence"/>
</dbReference>
<dbReference type="PANTHER" id="PTHR24148">
    <property type="entry name" value="ANKYRIN REPEAT DOMAIN-CONTAINING PROTEIN 39 HOMOLOG-RELATED"/>
    <property type="match status" value="1"/>
</dbReference>
<feature type="domain" description="GST C-terminal" evidence="1">
    <location>
        <begin position="167"/>
        <end position="303"/>
    </location>
</feature>
<protein>
    <recommendedName>
        <fullName evidence="1">GST C-terminal domain-containing protein</fullName>
    </recommendedName>
</protein>
<dbReference type="Pfam" id="PF13409">
    <property type="entry name" value="GST_N_2"/>
    <property type="match status" value="1"/>
</dbReference>
<dbReference type="InterPro" id="IPR036249">
    <property type="entry name" value="Thioredoxin-like_sf"/>
</dbReference>
<dbReference type="InterPro" id="IPR052895">
    <property type="entry name" value="HetReg/Transcr_Mod"/>
</dbReference>
<dbReference type="OrthoDB" id="3557394at2759"/>
<dbReference type="PANTHER" id="PTHR24148:SF64">
    <property type="entry name" value="HETEROKARYON INCOMPATIBILITY DOMAIN-CONTAINING PROTEIN"/>
    <property type="match status" value="1"/>
</dbReference>
<evidence type="ECO:0000259" key="1">
    <source>
        <dbReference type="PROSITE" id="PS50405"/>
    </source>
</evidence>
<comment type="caution">
    <text evidence="2">The sequence shown here is derived from an EMBL/GenBank/DDBJ whole genome shotgun (WGS) entry which is preliminary data.</text>
</comment>